<feature type="region of interest" description="Disordered" evidence="3">
    <location>
        <begin position="81"/>
        <end position="131"/>
    </location>
</feature>
<evidence type="ECO:0000313" key="4">
    <source>
        <dbReference type="EMBL" id="MEI2457286.1"/>
    </source>
</evidence>
<feature type="compositionally biased region" description="Basic and acidic residues" evidence="3">
    <location>
        <begin position="105"/>
        <end position="121"/>
    </location>
</feature>
<keyword evidence="6" id="KW-1185">Reference proteome</keyword>
<dbReference type="GO" id="GO:0004521">
    <property type="term" value="F:RNA endonuclease activity"/>
    <property type="evidence" value="ECO:0007669"/>
    <property type="project" value="InterPro"/>
</dbReference>
<dbReference type="InterPro" id="IPR000026">
    <property type="entry name" value="N1-like"/>
</dbReference>
<evidence type="ECO:0000313" key="6">
    <source>
        <dbReference type="Proteomes" id="UP001387215"/>
    </source>
</evidence>
<reference evidence="5" key="2">
    <citation type="submission" date="2024-06" db="EMBL/GenBank/DDBJ databases">
        <authorList>
            <person name="Li S."/>
        </authorList>
    </citation>
    <scope>NUCLEOTIDE SEQUENCE</scope>
    <source>
        <strain evidence="5">SR10</strain>
    </source>
</reference>
<dbReference type="AlphaFoldDB" id="A0AAU8MYH7"/>
<dbReference type="SUPFAM" id="SSF53933">
    <property type="entry name" value="Microbial ribonucleases"/>
    <property type="match status" value="1"/>
</dbReference>
<dbReference type="Gene3D" id="3.10.450.30">
    <property type="entry name" value="Microbial ribonucleases"/>
    <property type="match status" value="1"/>
</dbReference>
<evidence type="ECO:0000256" key="1">
    <source>
        <dbReference type="ARBA" id="ARBA00022722"/>
    </source>
</evidence>
<feature type="compositionally biased region" description="Low complexity" evidence="3">
    <location>
        <begin position="34"/>
        <end position="49"/>
    </location>
</feature>
<name>A0AAU8MYH7_9GAMM</name>
<keyword evidence="1" id="KW-0540">Nuclease</keyword>
<organism evidence="5">
    <name type="scientific">Lysobacter firmicutimachus</name>
    <dbReference type="NCBI Taxonomy" id="1792846"/>
    <lineage>
        <taxon>Bacteria</taxon>
        <taxon>Pseudomonadati</taxon>
        <taxon>Pseudomonadota</taxon>
        <taxon>Gammaproteobacteria</taxon>
        <taxon>Lysobacterales</taxon>
        <taxon>Lysobacteraceae</taxon>
        <taxon>Lysobacter</taxon>
    </lineage>
</organism>
<sequence>MRRHLWLIAAVLLIGLWAWSQRGERAPTSPAPTTPASAPGARPSPVVASERNVHDETPPIASIALPPEAADTLRRIAAGGPFEHRQDGSVFQNRERRLPRQPRGYYREYTVDTPGENDRGARRIVTGGDPPAEYYYTDDHYRSFTRFEPSGGGR</sequence>
<protein>
    <submittedName>
        <fullName evidence="5">Ribonuclease domain-containing protein</fullName>
    </submittedName>
</protein>
<feature type="region of interest" description="Disordered" evidence="3">
    <location>
        <begin position="24"/>
        <end position="58"/>
    </location>
</feature>
<proteinExistence type="predicted"/>
<dbReference type="InterPro" id="IPR016191">
    <property type="entry name" value="Ribonuclease/ribotoxin"/>
</dbReference>
<keyword evidence="2" id="KW-0378">Hydrolase</keyword>
<dbReference type="GO" id="GO:0016787">
    <property type="term" value="F:hydrolase activity"/>
    <property type="evidence" value="ECO:0007669"/>
    <property type="project" value="UniProtKB-KW"/>
</dbReference>
<evidence type="ECO:0000256" key="3">
    <source>
        <dbReference type="SAM" id="MobiDB-lite"/>
    </source>
</evidence>
<dbReference type="EMBL" id="CP159925">
    <property type="protein sequence ID" value="XCO76265.1"/>
    <property type="molecule type" value="Genomic_DNA"/>
</dbReference>
<gene>
    <name evidence="5" type="ORF">ABU614_05600</name>
    <name evidence="4" type="ORF">V2J18_21760</name>
</gene>
<dbReference type="EMBL" id="JBANDL010000002">
    <property type="protein sequence ID" value="MEI2457286.1"/>
    <property type="molecule type" value="Genomic_DNA"/>
</dbReference>
<dbReference type="Proteomes" id="UP001387215">
    <property type="component" value="Unassembled WGS sequence"/>
</dbReference>
<dbReference type="Pfam" id="PF00545">
    <property type="entry name" value="Ribonuclease"/>
    <property type="match status" value="1"/>
</dbReference>
<dbReference type="RefSeq" id="WP_336132879.1">
    <property type="nucleotide sequence ID" value="NZ_CP159925.1"/>
</dbReference>
<reference evidence="4 6" key="1">
    <citation type="submission" date="2024-02" db="EMBL/GenBank/DDBJ databases">
        <title>Lysobacter Genome Sequencing and Mining.</title>
        <authorList>
            <person name="Bierman J."/>
            <person name="Walker M.C."/>
        </authorList>
    </citation>
    <scope>NUCLEOTIDE SEQUENCE [LARGE SCALE GENOMIC DNA]</scope>
    <source>
        <strain evidence="4 6">PB6250</strain>
    </source>
</reference>
<dbReference type="GO" id="GO:0003723">
    <property type="term" value="F:RNA binding"/>
    <property type="evidence" value="ECO:0007669"/>
    <property type="project" value="InterPro"/>
</dbReference>
<accession>A0AAU8MYH7</accession>
<evidence type="ECO:0000256" key="2">
    <source>
        <dbReference type="ARBA" id="ARBA00022801"/>
    </source>
</evidence>
<feature type="compositionally biased region" description="Basic and acidic residues" evidence="3">
    <location>
        <begin position="82"/>
        <end position="98"/>
    </location>
</feature>
<evidence type="ECO:0000313" key="5">
    <source>
        <dbReference type="EMBL" id="XCO76265.1"/>
    </source>
</evidence>